<feature type="domain" description="ABC-2 type transporter transmembrane" evidence="6">
    <location>
        <begin position="136"/>
        <end position="269"/>
    </location>
</feature>
<evidence type="ECO:0000256" key="4">
    <source>
        <dbReference type="ARBA" id="ARBA00023136"/>
    </source>
</evidence>
<evidence type="ECO:0000313" key="7">
    <source>
        <dbReference type="EMBL" id="MCF1715836.1"/>
    </source>
</evidence>
<feature type="transmembrane region" description="Helical" evidence="5">
    <location>
        <begin position="456"/>
        <end position="476"/>
    </location>
</feature>
<dbReference type="Proteomes" id="UP001200145">
    <property type="component" value="Unassembled WGS sequence"/>
</dbReference>
<keyword evidence="8" id="KW-1185">Reference proteome</keyword>
<keyword evidence="2 5" id="KW-0812">Transmembrane</keyword>
<proteinExistence type="predicted"/>
<feature type="transmembrane region" description="Helical" evidence="5">
    <location>
        <begin position="136"/>
        <end position="156"/>
    </location>
</feature>
<dbReference type="RefSeq" id="WP_234866784.1">
    <property type="nucleotide sequence ID" value="NZ_JAKEVY010000003.1"/>
</dbReference>
<dbReference type="InterPro" id="IPR013525">
    <property type="entry name" value="ABC2_TM"/>
</dbReference>
<gene>
    <name evidence="7" type="ORF">L0U88_14450</name>
</gene>
<comment type="subcellular location">
    <subcellularLocation>
        <location evidence="1">Membrane</location>
        <topology evidence="1">Multi-pass membrane protein</topology>
    </subcellularLocation>
</comment>
<evidence type="ECO:0000256" key="1">
    <source>
        <dbReference type="ARBA" id="ARBA00004141"/>
    </source>
</evidence>
<organism evidence="7 8">
    <name type="scientific">Flavihumibacter fluminis</name>
    <dbReference type="NCBI Taxonomy" id="2909236"/>
    <lineage>
        <taxon>Bacteria</taxon>
        <taxon>Pseudomonadati</taxon>
        <taxon>Bacteroidota</taxon>
        <taxon>Chitinophagia</taxon>
        <taxon>Chitinophagales</taxon>
        <taxon>Chitinophagaceae</taxon>
        <taxon>Flavihumibacter</taxon>
    </lineage>
</organism>
<dbReference type="PANTHER" id="PTHR43471:SF1">
    <property type="entry name" value="ABC TRANSPORTER PERMEASE PROTEIN NOSY-RELATED"/>
    <property type="match status" value="1"/>
</dbReference>
<name>A0ABS9BJF3_9BACT</name>
<evidence type="ECO:0000256" key="2">
    <source>
        <dbReference type="ARBA" id="ARBA00022692"/>
    </source>
</evidence>
<dbReference type="Pfam" id="PF12040">
    <property type="entry name" value="DUF3526"/>
    <property type="match status" value="1"/>
</dbReference>
<feature type="transmembrane region" description="Helical" evidence="5">
    <location>
        <begin position="177"/>
        <end position="200"/>
    </location>
</feature>
<comment type="caution">
    <text evidence="7">The sequence shown here is derived from an EMBL/GenBank/DDBJ whole genome shotgun (WGS) entry which is preliminary data.</text>
</comment>
<feature type="transmembrane region" description="Helical" evidence="5">
    <location>
        <begin position="215"/>
        <end position="237"/>
    </location>
</feature>
<reference evidence="7 8" key="1">
    <citation type="submission" date="2022-01" db="EMBL/GenBank/DDBJ databases">
        <title>Flavihumibacter sp. nov., isolated from sediment of a river.</title>
        <authorList>
            <person name="Liu H."/>
        </authorList>
    </citation>
    <scope>NUCLEOTIDE SEQUENCE [LARGE SCALE GENOMIC DNA]</scope>
    <source>
        <strain evidence="7 8">RY-1</strain>
    </source>
</reference>
<sequence>MLRRSVCWMLARHTFFLSAISNRPVQFLIGLILLLLLYANISSSTQYRQQITTQNYYRELVRNHWEEMPDKHPHRMAHYGYIAFRSIDPLSLFDRGIDNYAGNAIFLEAHKQNTVNFSEAGLSTGLLRFGEITQSMVLQLLVPLLMFFIGFGAIAADRENGTLKILFSQGTSWKELLLGKSLGLWLIGILFLLVGMLLLVGTSLFIPELEMNSDWWVRVLVLLLLYSIYFWIIAAITSWVSASSKSAKLALVSLIGIWLLMGIILPRAIQSGASWVFPAPSKIHFDSMVEQELIKKGDSHDPNDPYYKALKDSVLRAHNVSTIEELPFNYSGFQMKEGERISTELYNKQMAVLMGIYKKQNNLSSLTGWVNPFVPIRLCSMSFAGTDFSSYTRFQEEAESYRYRLAQQMNDWQIQYISNKKPTPGEKGPAISRDFWKVFPEFTYPSTSWKQGLNEAGYSVLMLLAWFLFSLWLLIFRSQKLNAL</sequence>
<dbReference type="Pfam" id="PF12698">
    <property type="entry name" value="ABC2_membrane_3"/>
    <property type="match status" value="1"/>
</dbReference>
<evidence type="ECO:0000256" key="5">
    <source>
        <dbReference type="SAM" id="Phobius"/>
    </source>
</evidence>
<dbReference type="InterPro" id="IPR021913">
    <property type="entry name" value="DUF3526"/>
</dbReference>
<dbReference type="EMBL" id="JAKEVY010000003">
    <property type="protein sequence ID" value="MCF1715836.1"/>
    <property type="molecule type" value="Genomic_DNA"/>
</dbReference>
<accession>A0ABS9BJF3</accession>
<keyword evidence="3 5" id="KW-1133">Transmembrane helix</keyword>
<keyword evidence="4 5" id="KW-0472">Membrane</keyword>
<evidence type="ECO:0000256" key="3">
    <source>
        <dbReference type="ARBA" id="ARBA00022989"/>
    </source>
</evidence>
<dbReference type="PANTHER" id="PTHR43471">
    <property type="entry name" value="ABC TRANSPORTER PERMEASE"/>
    <property type="match status" value="1"/>
</dbReference>
<evidence type="ECO:0000313" key="8">
    <source>
        <dbReference type="Proteomes" id="UP001200145"/>
    </source>
</evidence>
<protein>
    <submittedName>
        <fullName evidence="7">DUF3526 domain-containing protein</fullName>
    </submittedName>
</protein>
<feature type="transmembrane region" description="Helical" evidence="5">
    <location>
        <begin position="249"/>
        <end position="269"/>
    </location>
</feature>
<evidence type="ECO:0000259" key="6">
    <source>
        <dbReference type="Pfam" id="PF12698"/>
    </source>
</evidence>